<name>A0A1R2B965_9CILI</name>
<sequence length="212" mass="24718">MESIILKDRLVALSRPSRRTSIQTLQKVISIDYSQDLQCKSPTFIPFFKERDGLNKLILYQYNEESPKSREVQTAIPMLVSPKRRLLKKTQPVFPSVGTYNIHDSWSKKTFSVRSFKSTPNLEVITSPSNLQTTTNGYFKPCKIQKQKYRLENAIDRKAKRINVQRQLGIWECLKIYGTPEEIKEELKFTKQKADTKKLCSEIKTLVNDLKR</sequence>
<dbReference type="Proteomes" id="UP000187209">
    <property type="component" value="Unassembled WGS sequence"/>
</dbReference>
<dbReference type="EMBL" id="MPUH01000829">
    <property type="protein sequence ID" value="OMJ73331.1"/>
    <property type="molecule type" value="Genomic_DNA"/>
</dbReference>
<organism evidence="1 2">
    <name type="scientific">Stentor coeruleus</name>
    <dbReference type="NCBI Taxonomy" id="5963"/>
    <lineage>
        <taxon>Eukaryota</taxon>
        <taxon>Sar</taxon>
        <taxon>Alveolata</taxon>
        <taxon>Ciliophora</taxon>
        <taxon>Postciliodesmatophora</taxon>
        <taxon>Heterotrichea</taxon>
        <taxon>Heterotrichida</taxon>
        <taxon>Stentoridae</taxon>
        <taxon>Stentor</taxon>
    </lineage>
</organism>
<evidence type="ECO:0000313" key="1">
    <source>
        <dbReference type="EMBL" id="OMJ73331.1"/>
    </source>
</evidence>
<reference evidence="1 2" key="1">
    <citation type="submission" date="2016-11" db="EMBL/GenBank/DDBJ databases">
        <title>The macronuclear genome of Stentor coeruleus: a giant cell with tiny introns.</title>
        <authorList>
            <person name="Slabodnick M."/>
            <person name="Ruby J.G."/>
            <person name="Reiff S.B."/>
            <person name="Swart E.C."/>
            <person name="Gosai S."/>
            <person name="Prabakaran S."/>
            <person name="Witkowska E."/>
            <person name="Larue G.E."/>
            <person name="Fisher S."/>
            <person name="Freeman R.M."/>
            <person name="Gunawardena J."/>
            <person name="Chu W."/>
            <person name="Stover N.A."/>
            <person name="Gregory B.D."/>
            <person name="Nowacki M."/>
            <person name="Derisi J."/>
            <person name="Roy S.W."/>
            <person name="Marshall W.F."/>
            <person name="Sood P."/>
        </authorList>
    </citation>
    <scope>NUCLEOTIDE SEQUENCE [LARGE SCALE GENOMIC DNA]</scope>
    <source>
        <strain evidence="1">WM001</strain>
    </source>
</reference>
<comment type="caution">
    <text evidence="1">The sequence shown here is derived from an EMBL/GenBank/DDBJ whole genome shotgun (WGS) entry which is preliminary data.</text>
</comment>
<accession>A0A1R2B965</accession>
<gene>
    <name evidence="1" type="ORF">SteCoe_27988</name>
</gene>
<dbReference type="OrthoDB" id="324230at2759"/>
<protein>
    <submittedName>
        <fullName evidence="1">Uncharacterized protein</fullName>
    </submittedName>
</protein>
<dbReference type="AlphaFoldDB" id="A0A1R2B965"/>
<proteinExistence type="predicted"/>
<evidence type="ECO:0000313" key="2">
    <source>
        <dbReference type="Proteomes" id="UP000187209"/>
    </source>
</evidence>
<keyword evidence="2" id="KW-1185">Reference proteome</keyword>